<dbReference type="Proteomes" id="UP001157418">
    <property type="component" value="Unassembled WGS sequence"/>
</dbReference>
<feature type="transmembrane region" description="Helical" evidence="1">
    <location>
        <begin position="101"/>
        <end position="119"/>
    </location>
</feature>
<sequence>MWTTWTFKNPSRRFISCTNYNDEGRNYGIVRRIDLQLPDKWHREKMYELRAQVNGEHVILYAPPPLDAPIMFHVNEAPLQVVIQDTDEHGNGHRVEDCQVAIIKFILACLVYFFVEMLYA</sequence>
<dbReference type="EMBL" id="CAKMRJ010000001">
    <property type="protein sequence ID" value="CAH1413245.1"/>
    <property type="molecule type" value="Genomic_DNA"/>
</dbReference>
<gene>
    <name evidence="2" type="ORF">LVIROSA_LOCUS1215</name>
</gene>
<dbReference type="AlphaFoldDB" id="A0AAU9LFL0"/>
<proteinExistence type="predicted"/>
<keyword evidence="1" id="KW-1133">Transmembrane helix</keyword>
<comment type="caution">
    <text evidence="2">The sequence shown here is derived from an EMBL/GenBank/DDBJ whole genome shotgun (WGS) entry which is preliminary data.</text>
</comment>
<name>A0AAU9LFL0_9ASTR</name>
<keyword evidence="1" id="KW-0812">Transmembrane</keyword>
<evidence type="ECO:0000256" key="1">
    <source>
        <dbReference type="SAM" id="Phobius"/>
    </source>
</evidence>
<accession>A0AAU9LFL0</accession>
<evidence type="ECO:0000313" key="2">
    <source>
        <dbReference type="EMBL" id="CAH1413245.1"/>
    </source>
</evidence>
<keyword evidence="3" id="KW-1185">Reference proteome</keyword>
<evidence type="ECO:0000313" key="3">
    <source>
        <dbReference type="Proteomes" id="UP001157418"/>
    </source>
</evidence>
<protein>
    <submittedName>
        <fullName evidence="2">Uncharacterized protein</fullName>
    </submittedName>
</protein>
<organism evidence="2 3">
    <name type="scientific">Lactuca virosa</name>
    <dbReference type="NCBI Taxonomy" id="75947"/>
    <lineage>
        <taxon>Eukaryota</taxon>
        <taxon>Viridiplantae</taxon>
        <taxon>Streptophyta</taxon>
        <taxon>Embryophyta</taxon>
        <taxon>Tracheophyta</taxon>
        <taxon>Spermatophyta</taxon>
        <taxon>Magnoliopsida</taxon>
        <taxon>eudicotyledons</taxon>
        <taxon>Gunneridae</taxon>
        <taxon>Pentapetalae</taxon>
        <taxon>asterids</taxon>
        <taxon>campanulids</taxon>
        <taxon>Asterales</taxon>
        <taxon>Asteraceae</taxon>
        <taxon>Cichorioideae</taxon>
        <taxon>Cichorieae</taxon>
        <taxon>Lactucinae</taxon>
        <taxon>Lactuca</taxon>
    </lineage>
</organism>
<reference evidence="2 3" key="1">
    <citation type="submission" date="2022-01" db="EMBL/GenBank/DDBJ databases">
        <authorList>
            <person name="Xiong W."/>
            <person name="Schranz E."/>
        </authorList>
    </citation>
    <scope>NUCLEOTIDE SEQUENCE [LARGE SCALE GENOMIC DNA]</scope>
</reference>
<keyword evidence="1" id="KW-0472">Membrane</keyword>